<evidence type="ECO:0000313" key="6">
    <source>
        <dbReference type="Proteomes" id="UP000319257"/>
    </source>
</evidence>
<evidence type="ECO:0000313" key="5">
    <source>
        <dbReference type="EMBL" id="TPX13817.1"/>
    </source>
</evidence>
<feature type="coiled-coil region" evidence="3">
    <location>
        <begin position="320"/>
        <end position="347"/>
    </location>
</feature>
<dbReference type="EMBL" id="SKBQ01000031">
    <property type="protein sequence ID" value="TPX13817.1"/>
    <property type="molecule type" value="Genomic_DNA"/>
</dbReference>
<protein>
    <recommendedName>
        <fullName evidence="4">Xylanolytic transcriptional activator regulatory domain-containing protein</fullName>
    </recommendedName>
</protein>
<reference evidence="5 6" key="1">
    <citation type="submission" date="2019-06" db="EMBL/GenBank/DDBJ databases">
        <title>Draft genome sequence of the filamentous fungus Phialemoniopsis curvata isolated from diesel fuel.</title>
        <authorList>
            <person name="Varaljay V.A."/>
            <person name="Lyon W.J."/>
            <person name="Crouch A.L."/>
            <person name="Drake C.E."/>
            <person name="Hollomon J.M."/>
            <person name="Nadeau L.J."/>
            <person name="Nunn H.S."/>
            <person name="Stevenson B.S."/>
            <person name="Bojanowski C.L."/>
            <person name="Crookes-Goodson W.J."/>
        </authorList>
    </citation>
    <scope>NUCLEOTIDE SEQUENCE [LARGE SCALE GENOMIC DNA]</scope>
    <source>
        <strain evidence="5 6">D216</strain>
    </source>
</reference>
<comment type="caution">
    <text evidence="5">The sequence shown here is derived from an EMBL/GenBank/DDBJ whole genome shotgun (WGS) entry which is preliminary data.</text>
</comment>
<dbReference type="RefSeq" id="XP_030995528.1">
    <property type="nucleotide sequence ID" value="XM_031140318.1"/>
</dbReference>
<dbReference type="GO" id="GO:0016787">
    <property type="term" value="F:hydrolase activity"/>
    <property type="evidence" value="ECO:0007669"/>
    <property type="project" value="UniProtKB-KW"/>
</dbReference>
<dbReference type="InterPro" id="IPR029058">
    <property type="entry name" value="AB_hydrolase_fold"/>
</dbReference>
<dbReference type="SMART" id="SM00906">
    <property type="entry name" value="Fungal_trans"/>
    <property type="match status" value="1"/>
</dbReference>
<accession>A0A507B261</accession>
<dbReference type="Pfam" id="PF07859">
    <property type="entry name" value="Abhydrolase_3"/>
    <property type="match status" value="1"/>
</dbReference>
<dbReference type="InterPro" id="IPR007219">
    <property type="entry name" value="XnlR_reg_dom"/>
</dbReference>
<dbReference type="AlphaFoldDB" id="A0A507B261"/>
<dbReference type="GO" id="GO:0006351">
    <property type="term" value="P:DNA-templated transcription"/>
    <property type="evidence" value="ECO:0007669"/>
    <property type="project" value="InterPro"/>
</dbReference>
<dbReference type="OrthoDB" id="103819at2759"/>
<keyword evidence="3" id="KW-0175">Coiled coil</keyword>
<evidence type="ECO:0000256" key="1">
    <source>
        <dbReference type="ARBA" id="ARBA00022801"/>
    </source>
</evidence>
<sequence>MSSLTVDQEFIEALAPILQGRQNVPKPKVHDVEGRRALFASFKAPPPTIPSDVTFKILEIPRTDGTHISVYHLRQTQLDTSGPRSSAVVHMHGGGFIALSPDINVERLSRTVQDTGVQAFSVDYRLAPEHPYPAALDDCWATLEWLRSNAQSLYVDPARIAVMGESAGGGLAAALTIRARDTGLKPPIARQILCSPMLDDRTTGEAPGDFKLWDAADNVTGWTAFLGKPPGGDGVSVLAAPGRLTDASGLPKLYLDTSQFDLFIKENLSYVQNAATVAFVRCVELRRGIQLNTADVISSLPDDIWNDRPLKNRITPTESRSDSADEIRDLRQTVDRLEQTVKDLTQVSRTDCCSAIQEQQYTYSPTAIDLASLEGDSSFRRQALLAVEITQVATLAGAQSPCIVDALSNLHQRLESCSPREEESPPGLNHQQGVAALRTRLPPADFVINLLRAVKGLAPEDISTSLQSCETNFQVGLESSEVHTSPTYEHCLLLSMAALKAQRNGDVALQWNWATAAARHCLALGYNREHVIAAMDPIDSSRARRLFWHVYHSDRSLVLCLGRASIIQDFDVSVEPYAKSPDPGRRAWDSALFMFIDFARIQSQIYRDLYSPAAIQSDSSPRHSLVDILAQKLTEWRRSWCELDRAEIDRRDLFDLTFGLVDVSYYSTLTLLYRAVDLTKSAAAIVEPCFENARKSLEAHVAMHERYRQMDSQALAYFSVWVHIYSSFTPFAVTFLHCVLHSDMADLHLLKSSLDILRDTSSLATTCQRVYDHCKHLYSAAEACISTCISNDGNAYLEDPVTLGPTNLMEENWFFLGSNLQDPSLSFYSKD</sequence>
<proteinExistence type="predicted"/>
<dbReference type="GO" id="GO:0008270">
    <property type="term" value="F:zinc ion binding"/>
    <property type="evidence" value="ECO:0007669"/>
    <property type="project" value="InterPro"/>
</dbReference>
<dbReference type="InterPro" id="IPR050300">
    <property type="entry name" value="GDXG_lipolytic_enzyme"/>
</dbReference>
<dbReference type="GeneID" id="41973208"/>
<dbReference type="SUPFAM" id="SSF53474">
    <property type="entry name" value="alpha/beta-Hydrolases"/>
    <property type="match status" value="1"/>
</dbReference>
<keyword evidence="6" id="KW-1185">Reference proteome</keyword>
<keyword evidence="1" id="KW-0378">Hydrolase</keyword>
<dbReference type="InterPro" id="IPR013094">
    <property type="entry name" value="AB_hydrolase_3"/>
</dbReference>
<keyword evidence="2" id="KW-0539">Nucleus</keyword>
<dbReference type="PANTHER" id="PTHR48081">
    <property type="entry name" value="AB HYDROLASE SUPERFAMILY PROTEIN C4A8.06C"/>
    <property type="match status" value="1"/>
</dbReference>
<dbReference type="PANTHER" id="PTHR48081:SF8">
    <property type="entry name" value="ALPHA_BETA HYDROLASE FOLD-3 DOMAIN-CONTAINING PROTEIN-RELATED"/>
    <property type="match status" value="1"/>
</dbReference>
<feature type="domain" description="Xylanolytic transcriptional activator regulatory" evidence="4">
    <location>
        <begin position="510"/>
        <end position="583"/>
    </location>
</feature>
<dbReference type="STRING" id="1093900.A0A507B261"/>
<evidence type="ECO:0000256" key="3">
    <source>
        <dbReference type="SAM" id="Coils"/>
    </source>
</evidence>
<dbReference type="CDD" id="cd12148">
    <property type="entry name" value="fungal_TF_MHR"/>
    <property type="match status" value="1"/>
</dbReference>
<dbReference type="GO" id="GO:0003677">
    <property type="term" value="F:DNA binding"/>
    <property type="evidence" value="ECO:0007669"/>
    <property type="project" value="InterPro"/>
</dbReference>
<evidence type="ECO:0000256" key="2">
    <source>
        <dbReference type="ARBA" id="ARBA00023242"/>
    </source>
</evidence>
<dbReference type="Gene3D" id="3.40.50.1820">
    <property type="entry name" value="alpha/beta hydrolase"/>
    <property type="match status" value="1"/>
</dbReference>
<name>A0A507B261_9PEZI</name>
<organism evidence="5 6">
    <name type="scientific">Thyridium curvatum</name>
    <dbReference type="NCBI Taxonomy" id="1093900"/>
    <lineage>
        <taxon>Eukaryota</taxon>
        <taxon>Fungi</taxon>
        <taxon>Dikarya</taxon>
        <taxon>Ascomycota</taxon>
        <taxon>Pezizomycotina</taxon>
        <taxon>Sordariomycetes</taxon>
        <taxon>Sordariomycetidae</taxon>
        <taxon>Thyridiales</taxon>
        <taxon>Thyridiaceae</taxon>
        <taxon>Thyridium</taxon>
    </lineage>
</organism>
<gene>
    <name evidence="5" type="ORF">E0L32_005761</name>
</gene>
<dbReference type="Proteomes" id="UP000319257">
    <property type="component" value="Unassembled WGS sequence"/>
</dbReference>
<evidence type="ECO:0000259" key="4">
    <source>
        <dbReference type="SMART" id="SM00906"/>
    </source>
</evidence>
<dbReference type="InParanoid" id="A0A507B261"/>
<dbReference type="Pfam" id="PF04082">
    <property type="entry name" value="Fungal_trans"/>
    <property type="match status" value="1"/>
</dbReference>